<reference evidence="5 6" key="1">
    <citation type="submission" date="2019-08" db="EMBL/GenBank/DDBJ databases">
        <title>Genome of Phaeodactylibacter luteus.</title>
        <authorList>
            <person name="Bowman J.P."/>
        </authorList>
    </citation>
    <scope>NUCLEOTIDE SEQUENCE [LARGE SCALE GENOMIC DNA]</scope>
    <source>
        <strain evidence="5 6">KCTC 42180</strain>
    </source>
</reference>
<dbReference type="EMBL" id="VOOR01000048">
    <property type="protein sequence ID" value="TXB61702.1"/>
    <property type="molecule type" value="Genomic_DNA"/>
</dbReference>
<dbReference type="PANTHER" id="PTHR21600:SF87">
    <property type="entry name" value="RNA PSEUDOURIDYLATE SYNTHASE DOMAIN-CONTAINING PROTEIN 1"/>
    <property type="match status" value="1"/>
</dbReference>
<dbReference type="Pfam" id="PF00849">
    <property type="entry name" value="PseudoU_synth_2"/>
    <property type="match status" value="1"/>
</dbReference>
<evidence type="ECO:0000313" key="6">
    <source>
        <dbReference type="Proteomes" id="UP000321580"/>
    </source>
</evidence>
<keyword evidence="3" id="KW-0413">Isomerase</keyword>
<dbReference type="AlphaFoldDB" id="A0A5C6RK31"/>
<dbReference type="OrthoDB" id="9796412at2"/>
<dbReference type="InterPro" id="IPR006145">
    <property type="entry name" value="PsdUridine_synth_RsuA/RluA"/>
</dbReference>
<name>A0A5C6RK31_9BACT</name>
<evidence type="ECO:0000256" key="3">
    <source>
        <dbReference type="RuleBase" id="RU362028"/>
    </source>
</evidence>
<protein>
    <recommendedName>
        <fullName evidence="3">Pseudouridine synthase</fullName>
        <ecNumber evidence="3">5.4.99.-</ecNumber>
    </recommendedName>
</protein>
<dbReference type="InterPro" id="IPR006225">
    <property type="entry name" value="PsdUridine_synth_RluC/D"/>
</dbReference>
<dbReference type="RefSeq" id="WP_147168926.1">
    <property type="nucleotide sequence ID" value="NZ_VOOR01000048.1"/>
</dbReference>
<sequence>MARPKLDIVYEDHDLLLANKPGGLLTLPDRFAPEKPNVLGLLNQAYGKVWTVHRLDRETSGIMVFAKNEEAHRELSRQFQEREVAKAYLALADGQIHLEEGEIDRPIVPNPAKPGQMMTARKGKAAFSRYKVLERFQNFTLVEVSIETGRTHQIRVHLQALGHALAIDEFYGRRTALFLSEIKGRNYSLGKFEEERPLMGRLSLHAWKLALQHPSTGEKRFWEAPLPKDFNAVLKQLRKWGKA</sequence>
<dbReference type="PROSITE" id="PS01129">
    <property type="entry name" value="PSI_RLU"/>
    <property type="match status" value="1"/>
</dbReference>
<dbReference type="Gene3D" id="3.30.2350.10">
    <property type="entry name" value="Pseudouridine synthase"/>
    <property type="match status" value="1"/>
</dbReference>
<comment type="function">
    <text evidence="3">Responsible for synthesis of pseudouridine from uracil.</text>
</comment>
<dbReference type="PANTHER" id="PTHR21600">
    <property type="entry name" value="MITOCHONDRIAL RNA PSEUDOURIDINE SYNTHASE"/>
    <property type="match status" value="1"/>
</dbReference>
<evidence type="ECO:0000256" key="2">
    <source>
        <dbReference type="PIRSR" id="PIRSR606225-1"/>
    </source>
</evidence>
<keyword evidence="6" id="KW-1185">Reference proteome</keyword>
<dbReference type="NCBIfam" id="TIGR00005">
    <property type="entry name" value="rluA_subfam"/>
    <property type="match status" value="1"/>
</dbReference>
<dbReference type="Proteomes" id="UP000321580">
    <property type="component" value="Unassembled WGS sequence"/>
</dbReference>
<proteinExistence type="inferred from homology"/>
<feature type="active site" evidence="2">
    <location>
        <position position="56"/>
    </location>
</feature>
<dbReference type="GO" id="GO:0003723">
    <property type="term" value="F:RNA binding"/>
    <property type="evidence" value="ECO:0007669"/>
    <property type="project" value="InterPro"/>
</dbReference>
<comment type="similarity">
    <text evidence="1 3">Belongs to the pseudouridine synthase RluA family.</text>
</comment>
<dbReference type="EC" id="5.4.99.-" evidence="3"/>
<evidence type="ECO:0000313" key="5">
    <source>
        <dbReference type="EMBL" id="TXB61702.1"/>
    </source>
</evidence>
<dbReference type="CDD" id="cd02869">
    <property type="entry name" value="PseudoU_synth_RluA_like"/>
    <property type="match status" value="1"/>
</dbReference>
<dbReference type="InterPro" id="IPR050188">
    <property type="entry name" value="RluA_PseudoU_synthase"/>
</dbReference>
<dbReference type="GO" id="GO:0140098">
    <property type="term" value="F:catalytic activity, acting on RNA"/>
    <property type="evidence" value="ECO:0007669"/>
    <property type="project" value="UniProtKB-ARBA"/>
</dbReference>
<evidence type="ECO:0000256" key="1">
    <source>
        <dbReference type="ARBA" id="ARBA00010876"/>
    </source>
</evidence>
<evidence type="ECO:0000259" key="4">
    <source>
        <dbReference type="Pfam" id="PF00849"/>
    </source>
</evidence>
<accession>A0A5C6RK31</accession>
<dbReference type="GO" id="GO:0009982">
    <property type="term" value="F:pseudouridine synthase activity"/>
    <property type="evidence" value="ECO:0007669"/>
    <property type="project" value="InterPro"/>
</dbReference>
<organism evidence="5 6">
    <name type="scientific">Phaeodactylibacter luteus</name>
    <dbReference type="NCBI Taxonomy" id="1564516"/>
    <lineage>
        <taxon>Bacteria</taxon>
        <taxon>Pseudomonadati</taxon>
        <taxon>Bacteroidota</taxon>
        <taxon>Saprospiria</taxon>
        <taxon>Saprospirales</taxon>
        <taxon>Haliscomenobacteraceae</taxon>
        <taxon>Phaeodactylibacter</taxon>
    </lineage>
</organism>
<dbReference type="InterPro" id="IPR006224">
    <property type="entry name" value="PsdUridine_synth_RluA-like_CS"/>
</dbReference>
<comment type="catalytic activity">
    <reaction evidence="3">
        <text>a uridine in RNA = a pseudouridine in RNA</text>
        <dbReference type="Rhea" id="RHEA:48348"/>
        <dbReference type="Rhea" id="RHEA-COMP:12068"/>
        <dbReference type="Rhea" id="RHEA-COMP:12069"/>
        <dbReference type="ChEBI" id="CHEBI:65314"/>
        <dbReference type="ChEBI" id="CHEBI:65315"/>
    </reaction>
</comment>
<gene>
    <name evidence="5" type="ORF">FRY97_17820</name>
</gene>
<feature type="domain" description="Pseudouridine synthase RsuA/RluA-like" evidence="4">
    <location>
        <begin position="14"/>
        <end position="160"/>
    </location>
</feature>
<dbReference type="GO" id="GO:0000455">
    <property type="term" value="P:enzyme-directed rRNA pseudouridine synthesis"/>
    <property type="evidence" value="ECO:0007669"/>
    <property type="project" value="TreeGrafter"/>
</dbReference>
<dbReference type="SUPFAM" id="SSF55120">
    <property type="entry name" value="Pseudouridine synthase"/>
    <property type="match status" value="1"/>
</dbReference>
<comment type="caution">
    <text evidence="5">The sequence shown here is derived from an EMBL/GenBank/DDBJ whole genome shotgun (WGS) entry which is preliminary data.</text>
</comment>
<dbReference type="InterPro" id="IPR020103">
    <property type="entry name" value="PsdUridine_synth_cat_dom_sf"/>
</dbReference>